<dbReference type="GO" id="GO:0003700">
    <property type="term" value="F:DNA-binding transcription factor activity"/>
    <property type="evidence" value="ECO:0007669"/>
    <property type="project" value="UniProtKB-UniRule"/>
</dbReference>
<comment type="function">
    <text evidence="6">Component of the sequence-specific heterotrimeric transcription factor (NF-Y) which specifically recognizes a 5'-CCAAT-3' box motif found in the promoters of its target genes.</text>
</comment>
<feature type="compositionally biased region" description="Basic and acidic residues" evidence="7">
    <location>
        <begin position="193"/>
        <end position="204"/>
    </location>
</feature>
<keyword evidence="3 6" id="KW-0238">DNA-binding</keyword>
<evidence type="ECO:0000256" key="4">
    <source>
        <dbReference type="ARBA" id="ARBA00023163"/>
    </source>
</evidence>
<dbReference type="PROSITE" id="PS51152">
    <property type="entry name" value="NFYA_HAP2_2"/>
    <property type="match status" value="1"/>
</dbReference>
<dbReference type="Pfam" id="PF02045">
    <property type="entry name" value="CBFB_NFYA"/>
    <property type="match status" value="1"/>
</dbReference>
<evidence type="ECO:0000256" key="2">
    <source>
        <dbReference type="ARBA" id="ARBA00023015"/>
    </source>
</evidence>
<dbReference type="Proteomes" id="UP000324897">
    <property type="component" value="Chromosome 4"/>
</dbReference>
<comment type="similarity">
    <text evidence="6">Belongs to the NFYA/HAP2 subunit family.</text>
</comment>
<evidence type="ECO:0000256" key="3">
    <source>
        <dbReference type="ARBA" id="ARBA00023125"/>
    </source>
</evidence>
<protein>
    <recommendedName>
        <fullName evidence="6">Nuclear transcription factor Y subunit</fullName>
    </recommendedName>
</protein>
<comment type="caution">
    <text evidence="8">The sequence shown here is derived from an EMBL/GenBank/DDBJ whole genome shotgun (WGS) entry which is preliminary data.</text>
</comment>
<organism evidence="8 9">
    <name type="scientific">Eragrostis curvula</name>
    <name type="common">weeping love grass</name>
    <dbReference type="NCBI Taxonomy" id="38414"/>
    <lineage>
        <taxon>Eukaryota</taxon>
        <taxon>Viridiplantae</taxon>
        <taxon>Streptophyta</taxon>
        <taxon>Embryophyta</taxon>
        <taxon>Tracheophyta</taxon>
        <taxon>Spermatophyta</taxon>
        <taxon>Magnoliopsida</taxon>
        <taxon>Liliopsida</taxon>
        <taxon>Poales</taxon>
        <taxon>Poaceae</taxon>
        <taxon>PACMAD clade</taxon>
        <taxon>Chloridoideae</taxon>
        <taxon>Eragrostideae</taxon>
        <taxon>Eragrostidinae</taxon>
        <taxon>Eragrostis</taxon>
    </lineage>
</organism>
<proteinExistence type="inferred from homology"/>
<dbReference type="AlphaFoldDB" id="A0A5J9W256"/>
<dbReference type="Gramene" id="TVU41420">
    <property type="protein sequence ID" value="TVU41420"/>
    <property type="gene ID" value="EJB05_14936"/>
</dbReference>
<comment type="subunit">
    <text evidence="6">Heterotrimer.</text>
</comment>
<evidence type="ECO:0000256" key="5">
    <source>
        <dbReference type="ARBA" id="ARBA00023242"/>
    </source>
</evidence>
<sequence>MRSAAMNYQEHRINFLQDAAAKFPIISAGGSYLGKELAFHEPSAPTTFAYPAWQEYNGCFELALGQSMVRDVDQKQSYGVCSTYGAQVMHGRRKVLLQPAIAVDEPVYVNAKQVKGILRRRLARAKDARERRVSMKRKPYLHESRHLHAVRRARGTGGRFLNTRSLAGEHAAAGGSKNPGDAPDAGGRGKRLLPHDGARGGKVEHADVERPQRHAQSLMAAAPVVDAGGRAANHSWL</sequence>
<dbReference type="SMART" id="SM00521">
    <property type="entry name" value="CBF"/>
    <property type="match status" value="1"/>
</dbReference>
<keyword evidence="2 6" id="KW-0805">Transcription regulation</keyword>
<name>A0A5J9W256_9POAL</name>
<dbReference type="Gene3D" id="6.10.250.2430">
    <property type="match status" value="1"/>
</dbReference>
<evidence type="ECO:0000256" key="7">
    <source>
        <dbReference type="SAM" id="MobiDB-lite"/>
    </source>
</evidence>
<dbReference type="EMBL" id="RWGY01000007">
    <property type="protein sequence ID" value="TVU41420.1"/>
    <property type="molecule type" value="Genomic_DNA"/>
</dbReference>
<dbReference type="GO" id="GO:0003677">
    <property type="term" value="F:DNA binding"/>
    <property type="evidence" value="ECO:0007669"/>
    <property type="project" value="UniProtKB-KW"/>
</dbReference>
<dbReference type="InterPro" id="IPR001289">
    <property type="entry name" value="NFYA"/>
</dbReference>
<evidence type="ECO:0000313" key="9">
    <source>
        <dbReference type="Proteomes" id="UP000324897"/>
    </source>
</evidence>
<keyword evidence="9" id="KW-1185">Reference proteome</keyword>
<dbReference type="GO" id="GO:0005634">
    <property type="term" value="C:nucleus"/>
    <property type="evidence" value="ECO:0007669"/>
    <property type="project" value="UniProtKB-SubCell"/>
</dbReference>
<feature type="region of interest" description="Disordered" evidence="7">
    <location>
        <begin position="169"/>
        <end position="204"/>
    </location>
</feature>
<dbReference type="OrthoDB" id="1097733at2759"/>
<gene>
    <name evidence="8" type="ORF">EJB05_14936</name>
</gene>
<dbReference type="PRINTS" id="PR00616">
    <property type="entry name" value="CCAATSUBUNTB"/>
</dbReference>
<evidence type="ECO:0000313" key="8">
    <source>
        <dbReference type="EMBL" id="TVU41420.1"/>
    </source>
</evidence>
<accession>A0A5J9W256</accession>
<comment type="subcellular location">
    <subcellularLocation>
        <location evidence="1 6">Nucleus</location>
    </subcellularLocation>
</comment>
<evidence type="ECO:0000256" key="6">
    <source>
        <dbReference type="RuleBase" id="RU367155"/>
    </source>
</evidence>
<reference evidence="8 9" key="1">
    <citation type="journal article" date="2019" name="Sci. Rep.">
        <title>A high-quality genome of Eragrostis curvula grass provides insights into Poaceae evolution and supports new strategies to enhance forage quality.</title>
        <authorList>
            <person name="Carballo J."/>
            <person name="Santos B.A.C.M."/>
            <person name="Zappacosta D."/>
            <person name="Garbus I."/>
            <person name="Selva J.P."/>
            <person name="Gallo C.A."/>
            <person name="Diaz A."/>
            <person name="Albertini E."/>
            <person name="Caccamo M."/>
            <person name="Echenique V."/>
        </authorList>
    </citation>
    <scope>NUCLEOTIDE SEQUENCE [LARGE SCALE GENOMIC DNA]</scope>
    <source>
        <strain evidence="9">cv. Victoria</strain>
        <tissue evidence="8">Leaf</tissue>
    </source>
</reference>
<evidence type="ECO:0000256" key="1">
    <source>
        <dbReference type="ARBA" id="ARBA00004123"/>
    </source>
</evidence>
<keyword evidence="4 6" id="KW-0804">Transcription</keyword>
<dbReference type="PANTHER" id="PTHR12632">
    <property type="entry name" value="TRANSCRIPTION FACTOR NF-Y ALPHA-RELATED"/>
    <property type="match status" value="1"/>
</dbReference>
<keyword evidence="5 6" id="KW-0539">Nucleus</keyword>